<dbReference type="GeneID" id="54404041"/>
<evidence type="ECO:0000313" key="2">
    <source>
        <dbReference type="Proteomes" id="UP000799771"/>
    </source>
</evidence>
<dbReference type="OrthoDB" id="5335493at2759"/>
<protein>
    <submittedName>
        <fullName evidence="1">Uncharacterized protein</fullName>
    </submittedName>
</protein>
<proteinExistence type="predicted"/>
<organism evidence="1 2">
    <name type="scientific">Dothidotthia symphoricarpi CBS 119687</name>
    <dbReference type="NCBI Taxonomy" id="1392245"/>
    <lineage>
        <taxon>Eukaryota</taxon>
        <taxon>Fungi</taxon>
        <taxon>Dikarya</taxon>
        <taxon>Ascomycota</taxon>
        <taxon>Pezizomycotina</taxon>
        <taxon>Dothideomycetes</taxon>
        <taxon>Pleosporomycetidae</taxon>
        <taxon>Pleosporales</taxon>
        <taxon>Dothidotthiaceae</taxon>
        <taxon>Dothidotthia</taxon>
    </lineage>
</organism>
<reference evidence="1" key="1">
    <citation type="journal article" date="2020" name="Stud. Mycol.">
        <title>101 Dothideomycetes genomes: a test case for predicting lifestyles and emergence of pathogens.</title>
        <authorList>
            <person name="Haridas S."/>
            <person name="Albert R."/>
            <person name="Binder M."/>
            <person name="Bloem J."/>
            <person name="Labutti K."/>
            <person name="Salamov A."/>
            <person name="Andreopoulos B."/>
            <person name="Baker S."/>
            <person name="Barry K."/>
            <person name="Bills G."/>
            <person name="Bluhm B."/>
            <person name="Cannon C."/>
            <person name="Castanera R."/>
            <person name="Culley D."/>
            <person name="Daum C."/>
            <person name="Ezra D."/>
            <person name="Gonzalez J."/>
            <person name="Henrissat B."/>
            <person name="Kuo A."/>
            <person name="Liang C."/>
            <person name="Lipzen A."/>
            <person name="Lutzoni F."/>
            <person name="Magnuson J."/>
            <person name="Mondo S."/>
            <person name="Nolan M."/>
            <person name="Ohm R."/>
            <person name="Pangilinan J."/>
            <person name="Park H.-J."/>
            <person name="Ramirez L."/>
            <person name="Alfaro M."/>
            <person name="Sun H."/>
            <person name="Tritt A."/>
            <person name="Yoshinaga Y."/>
            <person name="Zwiers L.-H."/>
            <person name="Turgeon B."/>
            <person name="Goodwin S."/>
            <person name="Spatafora J."/>
            <person name="Crous P."/>
            <person name="Grigoriev I."/>
        </authorList>
    </citation>
    <scope>NUCLEOTIDE SEQUENCE</scope>
    <source>
        <strain evidence="1">CBS 119687</strain>
    </source>
</reference>
<dbReference type="AlphaFoldDB" id="A0A6A6AJC4"/>
<gene>
    <name evidence="1" type="ORF">P153DRAFT_288711</name>
</gene>
<dbReference type="EMBL" id="ML977504">
    <property type="protein sequence ID" value="KAF2130541.1"/>
    <property type="molecule type" value="Genomic_DNA"/>
</dbReference>
<evidence type="ECO:0000313" key="1">
    <source>
        <dbReference type="EMBL" id="KAF2130541.1"/>
    </source>
</evidence>
<dbReference type="RefSeq" id="XP_033524928.1">
    <property type="nucleotide sequence ID" value="XM_033663609.1"/>
</dbReference>
<sequence length="492" mass="56216">MTVNNGTEKDGIPSITSLSFLDLVIDAATKFIAQERRRNFSFLARYSHKYTDTKDLLVVTCANSDDVKALHSHMNCSSVPDVHDHQWYTFSEPLCSNGFRRTVAIDIVPGEPSVAANMFVSDLRRDGRMTMLDAWIRESYEWHDVYEMRFRELQQNEQQLWWESTGQTFRLLDLPLELREAVYLQVIGSVVLPDIDPSSTQPTTLGAGCSYGSKFRTGSELDPDVHVPNLTITRVNKQVKEEVMQVAHRDTFKRFRAVGEKGYSRAQPSRRSSFHTNLTGIQSLAPHVAFLRNVQLEMSAACYFSFVGIIPTRGDPFGLDASSPAQYSHVHMVQASVLTTFKALQKLDLRFISPKHQEAACPWHIISLCSSQANTYATHSCQKVWIDWFLTFAWDYLKALRGVKFSLSGCVKDSTRTHWERVLNDLRNDWTSDIKDLELQIKQNKTDCIPIPCDCSVSCSTSNYPPSWTQHELERIEGLKEEVNEIYWSFKD</sequence>
<keyword evidence="2" id="KW-1185">Reference proteome</keyword>
<name>A0A6A6AJC4_9PLEO</name>
<accession>A0A6A6AJC4</accession>
<dbReference type="Proteomes" id="UP000799771">
    <property type="component" value="Unassembled WGS sequence"/>
</dbReference>